<gene>
    <name evidence="1" type="ORF">Tco_0856608</name>
</gene>
<dbReference type="EMBL" id="BQNB010012916">
    <property type="protein sequence ID" value="GJT09566.1"/>
    <property type="molecule type" value="Genomic_DNA"/>
</dbReference>
<evidence type="ECO:0000313" key="1">
    <source>
        <dbReference type="EMBL" id="GJT09566.1"/>
    </source>
</evidence>
<evidence type="ECO:0000313" key="2">
    <source>
        <dbReference type="Proteomes" id="UP001151760"/>
    </source>
</evidence>
<dbReference type="Proteomes" id="UP001151760">
    <property type="component" value="Unassembled WGS sequence"/>
</dbReference>
<comment type="caution">
    <text evidence="1">The sequence shown here is derived from an EMBL/GenBank/DDBJ whole genome shotgun (WGS) entry which is preliminary data.</text>
</comment>
<reference evidence="1" key="2">
    <citation type="submission" date="2022-01" db="EMBL/GenBank/DDBJ databases">
        <authorList>
            <person name="Yamashiro T."/>
            <person name="Shiraishi A."/>
            <person name="Satake H."/>
            <person name="Nakayama K."/>
        </authorList>
    </citation>
    <scope>NUCLEOTIDE SEQUENCE</scope>
</reference>
<sequence>MLLPTSLRTLIAYAITNIAPFDDLSPLRAFTFTNTTLSVVLSSVDSNFQLKLQSLQFEIKEVKEAHESDVRHLEGLVDEVLKLWSELYKLG</sequence>
<keyword evidence="2" id="KW-1185">Reference proteome</keyword>
<accession>A0ABQ5B4L1</accession>
<proteinExistence type="predicted"/>
<protein>
    <submittedName>
        <fullName evidence="1">Uncharacterized protein</fullName>
    </submittedName>
</protein>
<name>A0ABQ5B4L1_9ASTR</name>
<reference evidence="1" key="1">
    <citation type="journal article" date="2022" name="Int. J. Mol. Sci.">
        <title>Draft Genome of Tanacetum Coccineum: Genomic Comparison of Closely Related Tanacetum-Family Plants.</title>
        <authorList>
            <person name="Yamashiro T."/>
            <person name="Shiraishi A."/>
            <person name="Nakayama K."/>
            <person name="Satake H."/>
        </authorList>
    </citation>
    <scope>NUCLEOTIDE SEQUENCE</scope>
</reference>
<organism evidence="1 2">
    <name type="scientific">Tanacetum coccineum</name>
    <dbReference type="NCBI Taxonomy" id="301880"/>
    <lineage>
        <taxon>Eukaryota</taxon>
        <taxon>Viridiplantae</taxon>
        <taxon>Streptophyta</taxon>
        <taxon>Embryophyta</taxon>
        <taxon>Tracheophyta</taxon>
        <taxon>Spermatophyta</taxon>
        <taxon>Magnoliopsida</taxon>
        <taxon>eudicotyledons</taxon>
        <taxon>Gunneridae</taxon>
        <taxon>Pentapetalae</taxon>
        <taxon>asterids</taxon>
        <taxon>campanulids</taxon>
        <taxon>Asterales</taxon>
        <taxon>Asteraceae</taxon>
        <taxon>Asteroideae</taxon>
        <taxon>Anthemideae</taxon>
        <taxon>Anthemidinae</taxon>
        <taxon>Tanacetum</taxon>
    </lineage>
</organism>